<accession>A0A563DQU5</accession>
<evidence type="ECO:0000313" key="2">
    <source>
        <dbReference type="Proteomes" id="UP000320244"/>
    </source>
</evidence>
<name>A0A563DQU5_9MICO</name>
<gene>
    <name evidence="1" type="ORF">FGL98_24455</name>
</gene>
<comment type="caution">
    <text evidence="1">The sequence shown here is derived from an EMBL/GenBank/DDBJ whole genome shotgun (WGS) entry which is preliminary data.</text>
</comment>
<dbReference type="EMBL" id="VCQV01000082">
    <property type="protein sequence ID" value="TWP32313.1"/>
    <property type="molecule type" value="Genomic_DNA"/>
</dbReference>
<dbReference type="RefSeq" id="WP_146321409.1">
    <property type="nucleotide sequence ID" value="NZ_VCQV01000082.1"/>
</dbReference>
<dbReference type="AlphaFoldDB" id="A0A563DQU5"/>
<protein>
    <submittedName>
        <fullName evidence="1">Uncharacterized protein</fullName>
    </submittedName>
</protein>
<proteinExistence type="predicted"/>
<organism evidence="1 2">
    <name type="scientific">Leekyejoonella antrihumi</name>
    <dbReference type="NCBI Taxonomy" id="1660198"/>
    <lineage>
        <taxon>Bacteria</taxon>
        <taxon>Bacillati</taxon>
        <taxon>Actinomycetota</taxon>
        <taxon>Actinomycetes</taxon>
        <taxon>Micrococcales</taxon>
        <taxon>Dermacoccaceae</taxon>
        <taxon>Leekyejoonella</taxon>
    </lineage>
</organism>
<reference evidence="1 2" key="2">
    <citation type="submission" date="2019-08" db="EMBL/GenBank/DDBJ databases">
        <title>Jejuicoccus antrihumi gen. nov., sp. nov., a new member of the family Dermacoccaceae isolated from a cave.</title>
        <authorList>
            <person name="Schumann P."/>
            <person name="Kim I.S."/>
        </authorList>
    </citation>
    <scope>NUCLEOTIDE SEQUENCE [LARGE SCALE GENOMIC DNA]</scope>
    <source>
        <strain evidence="1 2">C5-26</strain>
    </source>
</reference>
<reference evidence="1 2" key="1">
    <citation type="submission" date="2019-05" db="EMBL/GenBank/DDBJ databases">
        <authorList>
            <person name="Lee S.D."/>
        </authorList>
    </citation>
    <scope>NUCLEOTIDE SEQUENCE [LARGE SCALE GENOMIC DNA]</scope>
    <source>
        <strain evidence="1 2">C5-26</strain>
    </source>
</reference>
<dbReference type="Proteomes" id="UP000320244">
    <property type="component" value="Unassembled WGS sequence"/>
</dbReference>
<keyword evidence="2" id="KW-1185">Reference proteome</keyword>
<evidence type="ECO:0000313" key="1">
    <source>
        <dbReference type="EMBL" id="TWP32313.1"/>
    </source>
</evidence>
<sequence>MSAEPDVLPPLHAITADHELYTIVRDWTRDSIRPVPVPANWKGAGATLMVKTPGPWASVVAFGVRNEHELSPLLVLKNAIALWAVHRDLPDGIIDSADWTWLRHLCLLHNPGLDGALTVIGQAVR</sequence>